<evidence type="ECO:0000313" key="1">
    <source>
        <dbReference type="EMBL" id="QIA88612.1"/>
    </source>
</evidence>
<dbReference type="GO" id="GO:0004177">
    <property type="term" value="F:aminopeptidase activity"/>
    <property type="evidence" value="ECO:0007669"/>
    <property type="project" value="UniProtKB-KW"/>
</dbReference>
<dbReference type="Proteomes" id="UP000464749">
    <property type="component" value="Plasmid unnamed2"/>
</dbReference>
<organism evidence="1 2">
    <name type="scientific">Lactobacillus johnsonii</name>
    <dbReference type="NCBI Taxonomy" id="33959"/>
    <lineage>
        <taxon>Bacteria</taxon>
        <taxon>Bacillati</taxon>
        <taxon>Bacillota</taxon>
        <taxon>Bacilli</taxon>
        <taxon>Lactobacillales</taxon>
        <taxon>Lactobacillaceae</taxon>
        <taxon>Lactobacillus</taxon>
    </lineage>
</organism>
<accession>A0A9X7TDD7</accession>
<evidence type="ECO:0000313" key="2">
    <source>
        <dbReference type="Proteomes" id="UP000464749"/>
    </source>
</evidence>
<keyword evidence="1" id="KW-0645">Protease</keyword>
<gene>
    <name evidence="1" type="ORF">FEE39_10230</name>
</gene>
<keyword evidence="1" id="KW-0031">Aminopeptidase</keyword>
<protein>
    <submittedName>
        <fullName evidence="1">Leucyl aminopeptidase</fullName>
    </submittedName>
</protein>
<name>A0A9X7TDD7_LACJH</name>
<reference evidence="1 2" key="1">
    <citation type="submission" date="2019-06" db="EMBL/GenBank/DDBJ databases">
        <title>Whole genome sequencing of Lactobacillus johnsonii strain G2A.</title>
        <authorList>
            <person name="Conlan S."/>
            <person name="Thomas P.J."/>
            <person name="Mullikin J."/>
            <person name="Singer J."/>
            <person name="Weaver C."/>
            <person name="Segre J.A."/>
        </authorList>
    </citation>
    <scope>NUCLEOTIDE SEQUENCE [LARGE SCALE GENOMIC DNA]</scope>
    <source>
        <strain evidence="1 2">G2A</strain>
        <plasmid evidence="1 2">unnamed2</plasmid>
    </source>
</reference>
<keyword evidence="1" id="KW-0614">Plasmid</keyword>
<dbReference type="EMBL" id="CP040856">
    <property type="protein sequence ID" value="QIA88612.1"/>
    <property type="molecule type" value="Genomic_DNA"/>
</dbReference>
<sequence length="57" mass="6713">MKKFNEDKFAAYLYQLTKNFENPSNDYDEGAYEVLGRICKAFDAAHYEEHDEDSNIN</sequence>
<dbReference type="AlphaFoldDB" id="A0A9X7TDD7"/>
<dbReference type="RefSeq" id="WP_163588969.1">
    <property type="nucleotide sequence ID" value="NZ_CP040856.1"/>
</dbReference>
<keyword evidence="1" id="KW-0378">Hydrolase</keyword>
<geneLocation type="plasmid" evidence="1 2">
    <name>unnamed2</name>
</geneLocation>
<proteinExistence type="predicted"/>